<name>A0AAV4WAL9_9ARAC</name>
<accession>A0AAV4WAL9</accession>
<comment type="caution">
    <text evidence="1">The sequence shown here is derived from an EMBL/GenBank/DDBJ whole genome shotgun (WGS) entry which is preliminary data.</text>
</comment>
<protein>
    <submittedName>
        <fullName evidence="1">Uncharacterized protein</fullName>
    </submittedName>
</protein>
<organism evidence="1 2">
    <name type="scientific">Caerostris darwini</name>
    <dbReference type="NCBI Taxonomy" id="1538125"/>
    <lineage>
        <taxon>Eukaryota</taxon>
        <taxon>Metazoa</taxon>
        <taxon>Ecdysozoa</taxon>
        <taxon>Arthropoda</taxon>
        <taxon>Chelicerata</taxon>
        <taxon>Arachnida</taxon>
        <taxon>Araneae</taxon>
        <taxon>Araneomorphae</taxon>
        <taxon>Entelegynae</taxon>
        <taxon>Araneoidea</taxon>
        <taxon>Araneidae</taxon>
        <taxon>Caerostris</taxon>
    </lineage>
</organism>
<evidence type="ECO:0000313" key="1">
    <source>
        <dbReference type="EMBL" id="GIY78648.1"/>
    </source>
</evidence>
<sequence length="94" mass="10820">MYRHDHSSNDSPHSASITNAILIVWRKQFNQVSIRTEEECSFITRHCFLAKTSHKPTKAPRSVPIHILFLSFNLASFRKVMGFERTNVPSIAVH</sequence>
<dbReference type="Proteomes" id="UP001054837">
    <property type="component" value="Unassembled WGS sequence"/>
</dbReference>
<gene>
    <name evidence="1" type="ORF">CDAR_202951</name>
</gene>
<keyword evidence="2" id="KW-1185">Reference proteome</keyword>
<proteinExistence type="predicted"/>
<dbReference type="AlphaFoldDB" id="A0AAV4WAL9"/>
<dbReference type="EMBL" id="BPLQ01014263">
    <property type="protein sequence ID" value="GIY78648.1"/>
    <property type="molecule type" value="Genomic_DNA"/>
</dbReference>
<evidence type="ECO:0000313" key="2">
    <source>
        <dbReference type="Proteomes" id="UP001054837"/>
    </source>
</evidence>
<reference evidence="1 2" key="1">
    <citation type="submission" date="2021-06" db="EMBL/GenBank/DDBJ databases">
        <title>Caerostris darwini draft genome.</title>
        <authorList>
            <person name="Kono N."/>
            <person name="Arakawa K."/>
        </authorList>
    </citation>
    <scope>NUCLEOTIDE SEQUENCE [LARGE SCALE GENOMIC DNA]</scope>
</reference>